<dbReference type="Pfam" id="PF01364">
    <property type="entry name" value="Peptidase_C25"/>
    <property type="match status" value="1"/>
</dbReference>
<dbReference type="GO" id="GO:0006508">
    <property type="term" value="P:proteolysis"/>
    <property type="evidence" value="ECO:0007669"/>
    <property type="project" value="InterPro"/>
</dbReference>
<reference evidence="2" key="1">
    <citation type="journal article" date="2014" name="Front. Microbiol.">
        <title>High frequency of phylogenetically diverse reductive dehalogenase-homologous genes in deep subseafloor sedimentary metagenomes.</title>
        <authorList>
            <person name="Kawai M."/>
            <person name="Futagami T."/>
            <person name="Toyoda A."/>
            <person name="Takaki Y."/>
            <person name="Nishi S."/>
            <person name="Hori S."/>
            <person name="Arai W."/>
            <person name="Tsubouchi T."/>
            <person name="Morono Y."/>
            <person name="Uchiyama I."/>
            <person name="Ito T."/>
            <person name="Fujiyama A."/>
            <person name="Inagaki F."/>
            <person name="Takami H."/>
        </authorList>
    </citation>
    <scope>NUCLEOTIDE SEQUENCE</scope>
    <source>
        <strain evidence="2">Expedition CK06-06</strain>
    </source>
</reference>
<comment type="caution">
    <text evidence="2">The sequence shown here is derived from an EMBL/GenBank/DDBJ whole genome shotgun (WGS) entry which is preliminary data.</text>
</comment>
<evidence type="ECO:0000313" key="2">
    <source>
        <dbReference type="EMBL" id="GAJ11238.1"/>
    </source>
</evidence>
<organism evidence="2">
    <name type="scientific">marine sediment metagenome</name>
    <dbReference type="NCBI Taxonomy" id="412755"/>
    <lineage>
        <taxon>unclassified sequences</taxon>
        <taxon>metagenomes</taxon>
        <taxon>ecological metagenomes</taxon>
    </lineage>
</organism>
<name>X1U0Z3_9ZZZZ</name>
<dbReference type="SUPFAM" id="SSF52129">
    <property type="entry name" value="Caspase-like"/>
    <property type="match status" value="1"/>
</dbReference>
<dbReference type="EMBL" id="BARW01032252">
    <property type="protein sequence ID" value="GAJ11238.1"/>
    <property type="molecule type" value="Genomic_DNA"/>
</dbReference>
<dbReference type="GO" id="GO:0008234">
    <property type="term" value="F:cysteine-type peptidase activity"/>
    <property type="evidence" value="ECO:0007669"/>
    <property type="project" value="InterPro"/>
</dbReference>
<feature type="non-terminal residue" evidence="2">
    <location>
        <position position="218"/>
    </location>
</feature>
<protein>
    <recommendedName>
        <fullName evidence="1">Gingipain domain-containing protein</fullName>
    </recommendedName>
</protein>
<dbReference type="AlphaFoldDB" id="X1U0Z3"/>
<dbReference type="InterPro" id="IPR001769">
    <property type="entry name" value="Gingipain"/>
</dbReference>
<proteinExistence type="predicted"/>
<accession>X1U0Z3</accession>
<feature type="domain" description="Gingipain" evidence="1">
    <location>
        <begin position="25"/>
        <end position="142"/>
    </location>
</feature>
<dbReference type="InterPro" id="IPR029030">
    <property type="entry name" value="Caspase-like_dom_sf"/>
</dbReference>
<dbReference type="Gene3D" id="3.40.50.1460">
    <property type="match status" value="1"/>
</dbReference>
<gene>
    <name evidence="2" type="ORF">S12H4_51093</name>
</gene>
<evidence type="ECO:0000259" key="1">
    <source>
        <dbReference type="Pfam" id="PF01364"/>
    </source>
</evidence>
<sequence length="218" mass="24003">MRLNGKTITYSAAHARKVLAIGKPAPPMVIIACNTGRFEGHENCLAESLLLMPAGPVAVVAATTESHELTNYFVALCLSQQLGEKNKRFGSIWLAAQHKAINTRDIIMERILCNADEKADLAKVRRDHILMYALLGDPATPLHLPDRLHASVKYTPGTWHWDVPKPQGATKLYAGLRPSVQVLSRIAPQSEKAAALKLFQQANDTFAFKPLREFAADE</sequence>